<keyword evidence="2" id="KW-1185">Reference proteome</keyword>
<dbReference type="AlphaFoldDB" id="A0A097IJ58"/>
<dbReference type="STRING" id="558173.CDOO_01480"/>
<dbReference type="Proteomes" id="UP000029914">
    <property type="component" value="Chromosome"/>
</dbReference>
<name>A0A097IJ58_9CORY</name>
<protein>
    <submittedName>
        <fullName evidence="1">Uncharacterized protein</fullName>
    </submittedName>
</protein>
<evidence type="ECO:0000313" key="1">
    <source>
        <dbReference type="EMBL" id="AIT62159.1"/>
    </source>
</evidence>
<sequence>MGRAAVLGGEVVLVTLELIAMFQISAALRSAADSNPEAAEQRANAAQAVAAELEPAVGGFATVVAGTYSVTIDIDSPDSSQLNIVVDAYSDQVEGWNEDEAGTNAPGATVTAGETVTLEMSEDSNFEILPSSMPAVEELAEQGGSAEPAQFQGVEVTGVVDSVRSFAEPVPAALEPLSYPGTPVVVAHAGDIYEPLGTGLS</sequence>
<dbReference type="KEGG" id="cdo:CDOO_01480"/>
<reference evidence="1 2" key="1">
    <citation type="submission" date="2013-09" db="EMBL/GenBank/DDBJ databases">
        <title>Complete genome sequence of Corynebacterium doosanense CAU 212(T) (=DSM 45436(T)), isolated from activated sludge.</title>
        <authorList>
            <person name="Schaffert L."/>
            <person name="Albersmeier A."/>
            <person name="Kalinowski J."/>
            <person name="Ruckert C."/>
        </authorList>
    </citation>
    <scope>NUCLEOTIDE SEQUENCE [LARGE SCALE GENOMIC DNA]</scope>
    <source>
        <strain evidence="1 2">CAU 212</strain>
    </source>
</reference>
<proteinExistence type="predicted"/>
<evidence type="ECO:0000313" key="2">
    <source>
        <dbReference type="Proteomes" id="UP000029914"/>
    </source>
</evidence>
<dbReference type="RefSeq" id="WP_020384573.1">
    <property type="nucleotide sequence ID" value="NZ_CP006764.1"/>
</dbReference>
<dbReference type="EMBL" id="CP006764">
    <property type="protein sequence ID" value="AIT62159.1"/>
    <property type="molecule type" value="Genomic_DNA"/>
</dbReference>
<organism evidence="1 2">
    <name type="scientific">Corynebacterium doosanense CAU 212 = DSM 45436</name>
    <dbReference type="NCBI Taxonomy" id="558173"/>
    <lineage>
        <taxon>Bacteria</taxon>
        <taxon>Bacillati</taxon>
        <taxon>Actinomycetota</taxon>
        <taxon>Actinomycetes</taxon>
        <taxon>Mycobacteriales</taxon>
        <taxon>Corynebacteriaceae</taxon>
        <taxon>Corynebacterium</taxon>
    </lineage>
</organism>
<gene>
    <name evidence="1" type="ORF">CDOO_01480</name>
</gene>
<dbReference type="HOGENOM" id="CLU_1358542_0_0_11"/>
<accession>A0A097IJ58</accession>